<evidence type="ECO:0000256" key="3">
    <source>
        <dbReference type="ARBA" id="ARBA00022884"/>
    </source>
</evidence>
<name>A0A1H6SMQ4_9LACT</name>
<dbReference type="PANTHER" id="PTHR15239:SF6">
    <property type="entry name" value="RIBOSOME QUALITY CONTROL COMPLEX SUBUNIT NEMF"/>
    <property type="match status" value="1"/>
</dbReference>
<evidence type="ECO:0000256" key="4">
    <source>
        <dbReference type="ARBA" id="ARBA00022917"/>
    </source>
</evidence>
<evidence type="ECO:0000313" key="7">
    <source>
        <dbReference type="EMBL" id="SEI69209.1"/>
    </source>
</evidence>
<comment type="subunit">
    <text evidence="5">Associates with stalled 50S ribosomal subunits. Binds to RqcP.</text>
</comment>
<dbReference type="GO" id="GO:0019843">
    <property type="term" value="F:rRNA binding"/>
    <property type="evidence" value="ECO:0007669"/>
    <property type="project" value="UniProtKB-UniRule"/>
</dbReference>
<sequence length="568" mass="65554">MSFDGLFVHGLRNELADELIGGRISKIHQPYDNEVILRIRSNRKNKSLLLSAHPQYARVQLTEIPYDNPAQAPNYCMVLRKYLDGAIIETIEQTENDRVLTFTFNKRNELGDTEYLSLIIEIMGRHSNVLLVNTEDNKLIDAIRHVPASQNSYRTLLPGFDYVKAPSQDRQNPFDYTGPFPVEAFAFKDKVKWIQQTFQGFGKDSAQELAFRMDNSSDDSPKAIFQYFMAPFKADNLNPTLTKKDQKEFFSPVPYQVLDGEKLPYDSLNKLMDRYYQNKAERDRVHQQSNDLTHLVKNLYQKNKKKIQKLKKEMIQTEKADAYKVKGEVLTAYLHEVNQGDASITLPNFYEEEKSLEIALDPQKTPSENAQYYFSRYQKLKNAKSHLTKQLKSTRHELNYFDTVLTQLSIASTSDIEDIRDELRDGNYLKKKKGKKNRNKKNKKSNPEVFVSTDGTRILVGKNNTQNDELTLKKAHKKYWFAHAKNIPGSHVIIEEINPSEQTIEEACLLAAYYSKYRLSSSVPVDVVQVKHIKKPNGAKPGFVVYEGQSTYYVTPSDEKTRELKAKK</sequence>
<evidence type="ECO:0000313" key="8">
    <source>
        <dbReference type="Proteomes" id="UP000198564"/>
    </source>
</evidence>
<keyword evidence="4 5" id="KW-0648">Protein biosynthesis</keyword>
<dbReference type="Gene3D" id="2.30.310.10">
    <property type="entry name" value="ibrinogen binding protein from staphylococcus aureus domain"/>
    <property type="match status" value="1"/>
</dbReference>
<dbReference type="PANTHER" id="PTHR15239">
    <property type="entry name" value="NUCLEAR EXPORT MEDIATOR FACTOR NEMF"/>
    <property type="match status" value="1"/>
</dbReference>
<dbReference type="EMBL" id="FNYW01000011">
    <property type="protein sequence ID" value="SEI69209.1"/>
    <property type="molecule type" value="Genomic_DNA"/>
</dbReference>
<keyword evidence="2 5" id="KW-0699">rRNA-binding</keyword>
<dbReference type="AlphaFoldDB" id="A0A1H6SMQ4"/>
<dbReference type="Pfam" id="PF05670">
    <property type="entry name" value="NFACT-R_1"/>
    <property type="match status" value="1"/>
</dbReference>
<protein>
    <recommendedName>
        <fullName evidence="5">Rqc2 homolog RqcH</fullName>
        <shortName evidence="5">RqcH</shortName>
    </recommendedName>
</protein>
<comment type="similarity">
    <text evidence="5">Belongs to the NEMF family.</text>
</comment>
<accession>A0A1H6SMQ4</accession>
<dbReference type="RefSeq" id="WP_091633961.1">
    <property type="nucleotide sequence ID" value="NZ_FNYW01000011.1"/>
</dbReference>
<dbReference type="InterPro" id="IPR008532">
    <property type="entry name" value="NFACT_RNA-bd"/>
</dbReference>
<feature type="domain" description="NFACT RNA-binding" evidence="6">
    <location>
        <begin position="449"/>
        <end position="538"/>
    </location>
</feature>
<dbReference type="InterPro" id="IPR043682">
    <property type="entry name" value="RqcH_bacterial"/>
</dbReference>
<gene>
    <name evidence="5" type="primary">rqcH</name>
    <name evidence="7" type="ORF">SAMN04488113_11126</name>
</gene>
<evidence type="ECO:0000259" key="6">
    <source>
        <dbReference type="Pfam" id="PF05670"/>
    </source>
</evidence>
<comment type="function">
    <text evidence="5">Key component of the ribosome quality control system (RQC), a ribosome-associated complex that mediates the extraction of incompletely synthesized nascent chains from stalled ribosomes and their subsequent degradation. RqcH recruits Ala-charged tRNA, and with RqcP directs the elongation of stalled nascent chains on 50S ribosomal subunits, leading to non-templated C-terminal alanine extensions (Ala tail). The Ala tail promotes nascent chain degradation. May add between 1 and at least 8 Ala residues. Binds to stalled 50S ribosomal subunits.</text>
</comment>
<evidence type="ECO:0000256" key="1">
    <source>
        <dbReference type="ARBA" id="ARBA00022555"/>
    </source>
</evidence>
<dbReference type="GO" id="GO:1990112">
    <property type="term" value="C:RQC complex"/>
    <property type="evidence" value="ECO:0007669"/>
    <property type="project" value="TreeGrafter"/>
</dbReference>
<keyword evidence="1 5" id="KW-0820">tRNA-binding</keyword>
<dbReference type="Proteomes" id="UP000198564">
    <property type="component" value="Unassembled WGS sequence"/>
</dbReference>
<dbReference type="InterPro" id="IPR051608">
    <property type="entry name" value="RQC_Subunit_NEMF"/>
</dbReference>
<reference evidence="8" key="1">
    <citation type="submission" date="2016-10" db="EMBL/GenBank/DDBJ databases">
        <authorList>
            <person name="Varghese N."/>
            <person name="Submissions S."/>
        </authorList>
    </citation>
    <scope>NUCLEOTIDE SEQUENCE [LARGE SCALE GENOMIC DNA]</scope>
    <source>
        <strain evidence="8">DSM 25751</strain>
    </source>
</reference>
<proteinExistence type="inferred from homology"/>
<keyword evidence="3 5" id="KW-0694">RNA-binding</keyword>
<evidence type="ECO:0000256" key="5">
    <source>
        <dbReference type="HAMAP-Rule" id="MF_00844"/>
    </source>
</evidence>
<dbReference type="FunFam" id="2.30.310.10:FF:000004">
    <property type="entry name" value="Fibronectin-binding protein A"/>
    <property type="match status" value="1"/>
</dbReference>
<keyword evidence="8" id="KW-1185">Reference proteome</keyword>
<dbReference type="Pfam" id="PF05833">
    <property type="entry name" value="NFACT_N"/>
    <property type="match status" value="1"/>
</dbReference>
<dbReference type="GO" id="GO:0043023">
    <property type="term" value="F:ribosomal large subunit binding"/>
    <property type="evidence" value="ECO:0007669"/>
    <property type="project" value="UniProtKB-UniRule"/>
</dbReference>
<dbReference type="HAMAP" id="MF_00844_B">
    <property type="entry name" value="RqcH_B"/>
    <property type="match status" value="1"/>
</dbReference>
<dbReference type="OrthoDB" id="9766163at2"/>
<dbReference type="GO" id="GO:0000049">
    <property type="term" value="F:tRNA binding"/>
    <property type="evidence" value="ECO:0007669"/>
    <property type="project" value="UniProtKB-UniRule"/>
</dbReference>
<evidence type="ECO:0000256" key="2">
    <source>
        <dbReference type="ARBA" id="ARBA00022730"/>
    </source>
</evidence>
<organism evidence="7 8">
    <name type="scientific">Alkalibacterium gilvum</name>
    <dbReference type="NCBI Taxonomy" id="1130080"/>
    <lineage>
        <taxon>Bacteria</taxon>
        <taxon>Bacillati</taxon>
        <taxon>Bacillota</taxon>
        <taxon>Bacilli</taxon>
        <taxon>Lactobacillales</taxon>
        <taxon>Carnobacteriaceae</taxon>
        <taxon>Alkalibacterium</taxon>
    </lineage>
</organism>
<dbReference type="STRING" id="1130080.SAMN04488113_11126"/>
<dbReference type="Gene3D" id="3.40.970.40">
    <property type="entry name" value="fibrinogen binding protein from staphylococcus aureus domain like"/>
    <property type="match status" value="1"/>
</dbReference>
<dbReference type="GO" id="GO:0072344">
    <property type="term" value="P:rescue of stalled ribosome"/>
    <property type="evidence" value="ECO:0007669"/>
    <property type="project" value="UniProtKB-UniRule"/>
</dbReference>